<dbReference type="PRINTS" id="PR00455">
    <property type="entry name" value="HTHTETR"/>
</dbReference>
<dbReference type="PANTHER" id="PTHR30055:SF184">
    <property type="entry name" value="HTH-TYPE TRANSCRIPTIONAL REGULATOR ETHR"/>
    <property type="match status" value="1"/>
</dbReference>
<evidence type="ECO:0000313" key="4">
    <source>
        <dbReference type="EMBL" id="GAA4622608.1"/>
    </source>
</evidence>
<evidence type="ECO:0000256" key="2">
    <source>
        <dbReference type="PROSITE-ProRule" id="PRU00335"/>
    </source>
</evidence>
<evidence type="ECO:0000313" key="5">
    <source>
        <dbReference type="Proteomes" id="UP001501442"/>
    </source>
</evidence>
<dbReference type="PANTHER" id="PTHR30055">
    <property type="entry name" value="HTH-TYPE TRANSCRIPTIONAL REGULATOR RUTR"/>
    <property type="match status" value="1"/>
</dbReference>
<reference evidence="5" key="1">
    <citation type="journal article" date="2019" name="Int. J. Syst. Evol. Microbiol.">
        <title>The Global Catalogue of Microorganisms (GCM) 10K type strain sequencing project: providing services to taxonomists for standard genome sequencing and annotation.</title>
        <authorList>
            <consortium name="The Broad Institute Genomics Platform"/>
            <consortium name="The Broad Institute Genome Sequencing Center for Infectious Disease"/>
            <person name="Wu L."/>
            <person name="Ma J."/>
        </authorList>
    </citation>
    <scope>NUCLEOTIDE SEQUENCE [LARGE SCALE GENOMIC DNA]</scope>
    <source>
        <strain evidence="5">JCM 17939</strain>
    </source>
</reference>
<dbReference type="EMBL" id="BAABHK010000002">
    <property type="protein sequence ID" value="GAA4622608.1"/>
    <property type="molecule type" value="Genomic_DNA"/>
</dbReference>
<evidence type="ECO:0000256" key="1">
    <source>
        <dbReference type="ARBA" id="ARBA00023125"/>
    </source>
</evidence>
<keyword evidence="1 2" id="KW-0238">DNA-binding</keyword>
<dbReference type="PROSITE" id="PS50977">
    <property type="entry name" value="HTH_TETR_2"/>
    <property type="match status" value="1"/>
</dbReference>
<dbReference type="RefSeq" id="WP_345429956.1">
    <property type="nucleotide sequence ID" value="NZ_BAABHK010000002.1"/>
</dbReference>
<evidence type="ECO:0000259" key="3">
    <source>
        <dbReference type="PROSITE" id="PS50977"/>
    </source>
</evidence>
<dbReference type="Gene3D" id="1.10.10.60">
    <property type="entry name" value="Homeodomain-like"/>
    <property type="match status" value="1"/>
</dbReference>
<dbReference type="InterPro" id="IPR049397">
    <property type="entry name" value="EthR_C"/>
</dbReference>
<dbReference type="Pfam" id="PF00440">
    <property type="entry name" value="TetR_N"/>
    <property type="match status" value="1"/>
</dbReference>
<accession>A0ABP8U592</accession>
<dbReference type="Pfam" id="PF21313">
    <property type="entry name" value="EthR_C"/>
    <property type="match status" value="1"/>
</dbReference>
<dbReference type="InterPro" id="IPR036271">
    <property type="entry name" value="Tet_transcr_reg_TetR-rel_C_sf"/>
</dbReference>
<dbReference type="SUPFAM" id="SSF46689">
    <property type="entry name" value="Homeodomain-like"/>
    <property type="match status" value="1"/>
</dbReference>
<dbReference type="Proteomes" id="UP001501442">
    <property type="component" value="Unassembled WGS sequence"/>
</dbReference>
<proteinExistence type="predicted"/>
<name>A0ABP8U592_9ACTN</name>
<dbReference type="InterPro" id="IPR023772">
    <property type="entry name" value="DNA-bd_HTH_TetR-type_CS"/>
</dbReference>
<comment type="caution">
    <text evidence="4">The sequence shown here is derived from an EMBL/GenBank/DDBJ whole genome shotgun (WGS) entry which is preliminary data.</text>
</comment>
<sequence>MASVKTPVRRRAGQSKGDQREAQILEATRALLTDRGVNDLTIDDIAGAAGISRTTFYFYFPTKQAVVMALLEGLWDQFGATYQWFESSGPDATGLHEHHRLVAEVWRDHQSILRCTTGALDYEPLVEWTERAHERFVTGLAAKIERDQAAGAAPLGVTPRALAEIVSELRDKRFPDLAARSGKSFEQGLEDLTEVVLRIVYGTVAQPR</sequence>
<dbReference type="InterPro" id="IPR050109">
    <property type="entry name" value="HTH-type_TetR-like_transc_reg"/>
</dbReference>
<organism evidence="4 5">
    <name type="scientific">Actinoallomurus vinaceus</name>
    <dbReference type="NCBI Taxonomy" id="1080074"/>
    <lineage>
        <taxon>Bacteria</taxon>
        <taxon>Bacillati</taxon>
        <taxon>Actinomycetota</taxon>
        <taxon>Actinomycetes</taxon>
        <taxon>Streptosporangiales</taxon>
        <taxon>Thermomonosporaceae</taxon>
        <taxon>Actinoallomurus</taxon>
    </lineage>
</organism>
<dbReference type="InterPro" id="IPR009057">
    <property type="entry name" value="Homeodomain-like_sf"/>
</dbReference>
<feature type="domain" description="HTH tetR-type" evidence="3">
    <location>
        <begin position="18"/>
        <end position="78"/>
    </location>
</feature>
<dbReference type="InterPro" id="IPR001647">
    <property type="entry name" value="HTH_TetR"/>
</dbReference>
<dbReference type="SUPFAM" id="SSF48498">
    <property type="entry name" value="Tetracyclin repressor-like, C-terminal domain"/>
    <property type="match status" value="1"/>
</dbReference>
<gene>
    <name evidence="4" type="ORF">GCM10023196_015490</name>
</gene>
<dbReference type="Gene3D" id="1.10.357.10">
    <property type="entry name" value="Tetracycline Repressor, domain 2"/>
    <property type="match status" value="1"/>
</dbReference>
<feature type="DNA-binding region" description="H-T-H motif" evidence="2">
    <location>
        <begin position="41"/>
        <end position="60"/>
    </location>
</feature>
<keyword evidence="5" id="KW-1185">Reference proteome</keyword>
<dbReference type="PROSITE" id="PS01081">
    <property type="entry name" value="HTH_TETR_1"/>
    <property type="match status" value="1"/>
</dbReference>
<protein>
    <submittedName>
        <fullName evidence="4">TetR/AcrR family transcriptional regulator</fullName>
    </submittedName>
</protein>